<evidence type="ECO:0000256" key="1">
    <source>
        <dbReference type="ARBA" id="ARBA00004651"/>
    </source>
</evidence>
<evidence type="ECO:0000256" key="5">
    <source>
        <dbReference type="ARBA" id="ARBA00023136"/>
    </source>
</evidence>
<dbReference type="OrthoDB" id="266913at2"/>
<dbReference type="EMBL" id="FNRL01000013">
    <property type="protein sequence ID" value="SEA71643.1"/>
    <property type="molecule type" value="Genomic_DNA"/>
</dbReference>
<name>A0A1H4DFN3_9BACT</name>
<keyword evidence="3 6" id="KW-0812">Transmembrane</keyword>
<feature type="transmembrane region" description="Helical" evidence="6">
    <location>
        <begin position="348"/>
        <end position="366"/>
    </location>
</feature>
<reference evidence="9" key="1">
    <citation type="submission" date="2016-10" db="EMBL/GenBank/DDBJ databases">
        <authorList>
            <person name="Varghese N."/>
            <person name="Submissions S."/>
        </authorList>
    </citation>
    <scope>NUCLEOTIDE SEQUENCE [LARGE SCALE GENOMIC DNA]</scope>
    <source>
        <strain evidence="9">DSM 23920</strain>
    </source>
</reference>
<feature type="transmembrane region" description="Helical" evidence="6">
    <location>
        <begin position="21"/>
        <end position="39"/>
    </location>
</feature>
<evidence type="ECO:0000259" key="7">
    <source>
        <dbReference type="Pfam" id="PF12698"/>
    </source>
</evidence>
<dbReference type="GO" id="GO:0005886">
    <property type="term" value="C:plasma membrane"/>
    <property type="evidence" value="ECO:0007669"/>
    <property type="project" value="UniProtKB-SubCell"/>
</dbReference>
<dbReference type="PANTHER" id="PTHR30294:SF38">
    <property type="entry name" value="TRANSPORT PERMEASE PROTEIN"/>
    <property type="match status" value="1"/>
</dbReference>
<organism evidence="8 9">
    <name type="scientific">Chitinophaga terrae</name>
    <name type="common">ex Kim and Jung 2007</name>
    <dbReference type="NCBI Taxonomy" id="408074"/>
    <lineage>
        <taxon>Bacteria</taxon>
        <taxon>Pseudomonadati</taxon>
        <taxon>Bacteroidota</taxon>
        <taxon>Chitinophagia</taxon>
        <taxon>Chitinophagales</taxon>
        <taxon>Chitinophagaceae</taxon>
        <taxon>Chitinophaga</taxon>
    </lineage>
</organism>
<protein>
    <submittedName>
        <fullName evidence="8">ABC-2 type transport system permease protein</fullName>
    </submittedName>
</protein>
<evidence type="ECO:0000256" key="3">
    <source>
        <dbReference type="ARBA" id="ARBA00022692"/>
    </source>
</evidence>
<feature type="transmembrane region" description="Helical" evidence="6">
    <location>
        <begin position="275"/>
        <end position="302"/>
    </location>
</feature>
<dbReference type="STRING" id="408074.SAMN05660909_03117"/>
<feature type="domain" description="ABC-2 type transporter transmembrane" evidence="7">
    <location>
        <begin position="20"/>
        <end position="423"/>
    </location>
</feature>
<dbReference type="RefSeq" id="WP_089762858.1">
    <property type="nucleotide sequence ID" value="NZ_BKAT01000048.1"/>
</dbReference>
<feature type="transmembrane region" description="Helical" evidence="6">
    <location>
        <begin position="234"/>
        <end position="254"/>
    </location>
</feature>
<feature type="transmembrane region" description="Helical" evidence="6">
    <location>
        <begin position="408"/>
        <end position="425"/>
    </location>
</feature>
<feature type="transmembrane region" description="Helical" evidence="6">
    <location>
        <begin position="314"/>
        <end position="336"/>
    </location>
</feature>
<dbReference type="AlphaFoldDB" id="A0A1H4DFN3"/>
<proteinExistence type="predicted"/>
<keyword evidence="4 6" id="KW-1133">Transmembrane helix</keyword>
<comment type="subcellular location">
    <subcellularLocation>
        <location evidence="1">Cell membrane</location>
        <topology evidence="1">Multi-pass membrane protein</topology>
    </subcellularLocation>
</comment>
<dbReference type="PANTHER" id="PTHR30294">
    <property type="entry name" value="MEMBRANE COMPONENT OF ABC TRANSPORTER YHHJ-RELATED"/>
    <property type="match status" value="1"/>
</dbReference>
<dbReference type="Gene3D" id="3.40.1710.10">
    <property type="entry name" value="abc type-2 transporter like domain"/>
    <property type="match status" value="1"/>
</dbReference>
<evidence type="ECO:0000256" key="4">
    <source>
        <dbReference type="ARBA" id="ARBA00022989"/>
    </source>
</evidence>
<keyword evidence="9" id="KW-1185">Reference proteome</keyword>
<keyword evidence="2" id="KW-1003">Cell membrane</keyword>
<evidence type="ECO:0000256" key="6">
    <source>
        <dbReference type="SAM" id="Phobius"/>
    </source>
</evidence>
<dbReference type="Pfam" id="PF12698">
    <property type="entry name" value="ABC2_membrane_3"/>
    <property type="match status" value="1"/>
</dbReference>
<evidence type="ECO:0000313" key="8">
    <source>
        <dbReference type="EMBL" id="SEA71643.1"/>
    </source>
</evidence>
<dbReference type="InterPro" id="IPR051449">
    <property type="entry name" value="ABC-2_transporter_component"/>
</dbReference>
<keyword evidence="5 6" id="KW-0472">Membrane</keyword>
<evidence type="ECO:0000256" key="2">
    <source>
        <dbReference type="ARBA" id="ARBA00022475"/>
    </source>
</evidence>
<gene>
    <name evidence="8" type="ORF">SAMN05660909_03117</name>
</gene>
<sequence length="431" mass="47430">MLRLLATIRKEWQLLLRDKTGIILLFIMPVVLITVMALIQDAPFRDYQDIKFDLLTVDNDHGKLGRYVKEGLSKSGQFNIIDSLDGQPLTAGQARDLVNSGKYKISIIVPQGATAEIVSNANKIVNDITKRMGVPGSLPVKQRTDSVNVTIYFDPAAKKAFKGAIHQAVDNFLTQVETDLLLDRIKQQLRRKDSTQVATSDSFSIRLQAVGLKELSTGAGKQLDIISNSVQHNVPAWSIFAMFFIVIPIAGNMIREREDGSLLRMKLIPGAYLDILGGKMLFFVGVCVLQFYLMMLVGIYLMPLLDLPRLVMGYHQGATLVVAIGIGLAATSYGVLIGTVFKTPNQALNFGAISIVIFSAIGGIWIPLEVMPEKMQVVGHLSALSWGLDAINDIYLRNGDIAMVWKKVLMLVGVSVVMLAVAGYIEKRRLN</sequence>
<accession>A0A1H4DFN3</accession>
<dbReference type="Proteomes" id="UP000199656">
    <property type="component" value="Unassembled WGS sequence"/>
</dbReference>
<dbReference type="GO" id="GO:0140359">
    <property type="term" value="F:ABC-type transporter activity"/>
    <property type="evidence" value="ECO:0007669"/>
    <property type="project" value="InterPro"/>
</dbReference>
<dbReference type="InterPro" id="IPR013525">
    <property type="entry name" value="ABC2_TM"/>
</dbReference>
<evidence type="ECO:0000313" key="9">
    <source>
        <dbReference type="Proteomes" id="UP000199656"/>
    </source>
</evidence>